<dbReference type="SUPFAM" id="SSF56112">
    <property type="entry name" value="Protein kinase-like (PK-like)"/>
    <property type="match status" value="1"/>
</dbReference>
<name>A0A0L1J4V1_ASPN3</name>
<gene>
    <name evidence="2" type="ORF">ANOM_004929</name>
</gene>
<feature type="region of interest" description="Disordered" evidence="1">
    <location>
        <begin position="103"/>
        <end position="123"/>
    </location>
</feature>
<reference evidence="2 3" key="1">
    <citation type="submission" date="2014-06" db="EMBL/GenBank/DDBJ databases">
        <title>The Genome of the Aflatoxigenic Filamentous Fungus Aspergillus nomius.</title>
        <authorList>
            <person name="Moore M.G."/>
            <person name="Shannon B.M."/>
            <person name="Brian M.M."/>
        </authorList>
    </citation>
    <scope>NUCLEOTIDE SEQUENCE [LARGE SCALE GENOMIC DNA]</scope>
    <source>
        <strain evidence="2 3">NRRL 13137</strain>
    </source>
</reference>
<evidence type="ECO:0000313" key="3">
    <source>
        <dbReference type="Proteomes" id="UP000037505"/>
    </source>
</evidence>
<sequence>MTVAVMEKKKSLPIDRVDAETWNRDLMEAFRQALEKDPAADLLSIVGTRYISAHRVNQFTGLSEASRLNFKTVYCLQDQVHSQPEINLRDAFPADYDRQYRWAKPKEEDKSPPMQQPEPPRDSLRERLEAVNTASIIYPLSAQALALANQHLAADDSSEKVPLSVALKDLILKSDRLFELRIRTGAVVRCSDDIVIKIFPSNRDLTEYHNLQYLAENAPDLPIPKPHGLIMLGKLSIQKQLGDIFSRLRRLHQEDGTELEGVRGEGVKDYRIMETLAYKGITTARGFDELQFSARHRASPSYVKLLRPFLDEDSKSLEGSVFSHGDLKKSNIVVQEDPGNADFYMVTGAIDWEDGGFYPEYYESTKLSNVQGIMSDDDWYPYAPHCISPLRFPVRWLVDRLWGTLLWSWRN</sequence>
<dbReference type="AlphaFoldDB" id="A0A0L1J4V1"/>
<dbReference type="OrthoDB" id="2906425at2759"/>
<dbReference type="PANTHER" id="PTHR21310:SF15">
    <property type="entry name" value="AMINOGLYCOSIDE PHOSPHOTRANSFERASE DOMAIN-CONTAINING PROTEIN"/>
    <property type="match status" value="1"/>
</dbReference>
<dbReference type="InterPro" id="IPR051678">
    <property type="entry name" value="AGP_Transferase"/>
</dbReference>
<dbReference type="EMBL" id="JNOM01000101">
    <property type="protein sequence ID" value="KNG86841.1"/>
    <property type="molecule type" value="Genomic_DNA"/>
</dbReference>
<protein>
    <recommendedName>
        <fullName evidence="4">Aminoglycoside phosphotransferase domain-containing protein</fullName>
    </recommendedName>
</protein>
<proteinExistence type="predicted"/>
<dbReference type="Proteomes" id="UP000037505">
    <property type="component" value="Unassembled WGS sequence"/>
</dbReference>
<evidence type="ECO:0000256" key="1">
    <source>
        <dbReference type="SAM" id="MobiDB-lite"/>
    </source>
</evidence>
<dbReference type="RefSeq" id="XP_015407764.1">
    <property type="nucleotide sequence ID" value="XM_015550186.1"/>
</dbReference>
<dbReference type="GeneID" id="26806733"/>
<keyword evidence="3" id="KW-1185">Reference proteome</keyword>
<comment type="caution">
    <text evidence="2">The sequence shown here is derived from an EMBL/GenBank/DDBJ whole genome shotgun (WGS) entry which is preliminary data.</text>
</comment>
<dbReference type="STRING" id="1509407.A0A0L1J4V1"/>
<dbReference type="InterPro" id="IPR011009">
    <property type="entry name" value="Kinase-like_dom_sf"/>
</dbReference>
<evidence type="ECO:0008006" key="4">
    <source>
        <dbReference type="Google" id="ProtNLM"/>
    </source>
</evidence>
<evidence type="ECO:0000313" key="2">
    <source>
        <dbReference type="EMBL" id="KNG86841.1"/>
    </source>
</evidence>
<dbReference type="PANTHER" id="PTHR21310">
    <property type="entry name" value="AMINOGLYCOSIDE PHOSPHOTRANSFERASE-RELATED-RELATED"/>
    <property type="match status" value="1"/>
</dbReference>
<accession>A0A0L1J4V1</accession>
<organism evidence="2 3">
    <name type="scientific">Aspergillus nomiae NRRL (strain ATCC 15546 / NRRL 13137 / CBS 260.88 / M93)</name>
    <dbReference type="NCBI Taxonomy" id="1509407"/>
    <lineage>
        <taxon>Eukaryota</taxon>
        <taxon>Fungi</taxon>
        <taxon>Dikarya</taxon>
        <taxon>Ascomycota</taxon>
        <taxon>Pezizomycotina</taxon>
        <taxon>Eurotiomycetes</taxon>
        <taxon>Eurotiomycetidae</taxon>
        <taxon>Eurotiales</taxon>
        <taxon>Aspergillaceae</taxon>
        <taxon>Aspergillus</taxon>
        <taxon>Aspergillus subgen. Circumdati</taxon>
    </lineage>
</organism>